<evidence type="ECO:0000259" key="6">
    <source>
        <dbReference type="PROSITE" id="PS51178"/>
    </source>
</evidence>
<dbReference type="InterPro" id="IPR012338">
    <property type="entry name" value="Beta-lactam/transpept-like"/>
</dbReference>
<feature type="region of interest" description="Disordered" evidence="4">
    <location>
        <begin position="729"/>
        <end position="757"/>
    </location>
</feature>
<protein>
    <submittedName>
        <fullName evidence="7">Penicillin-binding transpeptidase domain-containing protein</fullName>
    </submittedName>
</protein>
<sequence length="757" mass="83269">MTRRIKLRTLLMGGFITLLFVGLVFRLYWIQVVKADFWSTQAMKTWITSKTIPQERGMLLDRDGVVLAADALAYTIAVGPERIAELEAKHPEWKLADRIVAKLHEVLGTSESDLRGMVRSKKENGEYRDQREVRPDGWKVDKSVKDTLDAFRKELRTETKTDNIGLYFVEDKKRYYPNGTLASHILGYENKEGEAILGLEKEMNDQLKGQPGFIKYQKDGTSTQLPNGQLEFKQAVNGNDIRLTIDRDIQFYIDEALRKAYEAYKPISVTAIAADPNTMEILGMSSMPDFNPNNYWEFKDQAAFRDNAIQSLYEPGSTFKIVTLAGAVEEGLFNPNEMYMSGRIKYTDRDKPIRDYNYTGWGEISMLDGLKHSSNVAFVKLGYEMLGKDRLIDYINNFGFGQKTGIELPNEVSRSFSLDYPSEVATAAFGQGKVLVTPIQQVAAVAAVANGGKLLQPHIVKSITDTATGEKIVTEPTLVRQVISEETSRKVGEYLEQVVSDQAIGTGKKAYIPGYRIAGKTGTAQKVSKGEETDPNGSGYAKDRYVVSFIGYAPVEAPKIVLYVIMDEPQADNVGGGSLAAPIFKEIMGKSLEHLGIKPNLPATDAKDGVDAPVKASAEITSKVPEVVGMTVTQAQAALKQKEFPVGVLGKGTKVLQQLPKAGSVMPASQRIYLLTDTHQGNVPDLTGLSLRDAVEMCTLLKVAFTVEGEGYVSSQEAVKIGDTWTLQLKMSPPGKPQPDQDSASDQSNATDSTGAD</sequence>
<dbReference type="Pfam" id="PF03717">
    <property type="entry name" value="PBP_dimer"/>
    <property type="match status" value="1"/>
</dbReference>
<evidence type="ECO:0000256" key="3">
    <source>
        <dbReference type="ARBA" id="ARBA00023136"/>
    </source>
</evidence>
<organism evidence="7 8">
    <name type="scientific">Cohnella yongneupensis</name>
    <dbReference type="NCBI Taxonomy" id="425006"/>
    <lineage>
        <taxon>Bacteria</taxon>
        <taxon>Bacillati</taxon>
        <taxon>Bacillota</taxon>
        <taxon>Bacilli</taxon>
        <taxon>Bacillales</taxon>
        <taxon>Paenibacillaceae</taxon>
        <taxon>Cohnella</taxon>
    </lineage>
</organism>
<keyword evidence="5" id="KW-1133">Transmembrane helix</keyword>
<feature type="domain" description="PASTA" evidence="6">
    <location>
        <begin position="618"/>
        <end position="678"/>
    </location>
</feature>
<keyword evidence="5" id="KW-0812">Transmembrane</keyword>
<evidence type="ECO:0000256" key="5">
    <source>
        <dbReference type="SAM" id="Phobius"/>
    </source>
</evidence>
<dbReference type="PANTHER" id="PTHR30627:SF26">
    <property type="entry name" value="PENICILLIN-BINDING PROTEIN 2B"/>
    <property type="match status" value="1"/>
</dbReference>
<dbReference type="PROSITE" id="PS51178">
    <property type="entry name" value="PASTA"/>
    <property type="match status" value="1"/>
</dbReference>
<feature type="compositionally biased region" description="Polar residues" evidence="4">
    <location>
        <begin position="740"/>
        <end position="757"/>
    </location>
</feature>
<dbReference type="EMBL" id="JBHSNC010000057">
    <property type="protein sequence ID" value="MFC5532176.1"/>
    <property type="molecule type" value="Genomic_DNA"/>
</dbReference>
<comment type="caution">
    <text evidence="7">The sequence shown here is derived from an EMBL/GenBank/DDBJ whole genome shotgun (WGS) entry which is preliminary data.</text>
</comment>
<evidence type="ECO:0000256" key="4">
    <source>
        <dbReference type="SAM" id="MobiDB-lite"/>
    </source>
</evidence>
<keyword evidence="3 5" id="KW-0472">Membrane</keyword>
<dbReference type="Gene3D" id="3.40.710.10">
    <property type="entry name" value="DD-peptidase/beta-lactamase superfamily"/>
    <property type="match status" value="1"/>
</dbReference>
<evidence type="ECO:0000313" key="7">
    <source>
        <dbReference type="EMBL" id="MFC5532176.1"/>
    </source>
</evidence>
<feature type="transmembrane region" description="Helical" evidence="5">
    <location>
        <begin position="7"/>
        <end position="29"/>
    </location>
</feature>
<name>A0ABW0R4U9_9BACL</name>
<dbReference type="SUPFAM" id="SSF56601">
    <property type="entry name" value="beta-lactamase/transpeptidase-like"/>
    <property type="match status" value="1"/>
</dbReference>
<dbReference type="Pfam" id="PF03793">
    <property type="entry name" value="PASTA"/>
    <property type="match status" value="1"/>
</dbReference>
<dbReference type="Pfam" id="PF00905">
    <property type="entry name" value="Transpeptidase"/>
    <property type="match status" value="1"/>
</dbReference>
<dbReference type="RefSeq" id="WP_378114148.1">
    <property type="nucleotide sequence ID" value="NZ_JBHSNC010000057.1"/>
</dbReference>
<dbReference type="SUPFAM" id="SSF54184">
    <property type="entry name" value="Penicillin-binding protein 2x (pbp-2x), c-terminal domain"/>
    <property type="match status" value="2"/>
</dbReference>
<evidence type="ECO:0000256" key="2">
    <source>
        <dbReference type="ARBA" id="ARBA00007171"/>
    </source>
</evidence>
<accession>A0ABW0R4U9</accession>
<dbReference type="InterPro" id="IPR036138">
    <property type="entry name" value="PBP_dimer_sf"/>
</dbReference>
<dbReference type="Gene3D" id="3.30.10.20">
    <property type="match status" value="1"/>
</dbReference>
<dbReference type="PANTHER" id="PTHR30627">
    <property type="entry name" value="PEPTIDOGLYCAN D,D-TRANSPEPTIDASE"/>
    <property type="match status" value="1"/>
</dbReference>
<dbReference type="InterPro" id="IPR001460">
    <property type="entry name" value="PCN-bd_Tpept"/>
</dbReference>
<dbReference type="InterPro" id="IPR005311">
    <property type="entry name" value="PBP_dimer"/>
</dbReference>
<dbReference type="SMART" id="SM00740">
    <property type="entry name" value="PASTA"/>
    <property type="match status" value="1"/>
</dbReference>
<dbReference type="SUPFAM" id="SSF56519">
    <property type="entry name" value="Penicillin binding protein dimerisation domain"/>
    <property type="match status" value="1"/>
</dbReference>
<dbReference type="InterPro" id="IPR005543">
    <property type="entry name" value="PASTA_dom"/>
</dbReference>
<proteinExistence type="inferred from homology"/>
<dbReference type="CDD" id="cd06576">
    <property type="entry name" value="PASTA_Pbp2x-like_1"/>
    <property type="match status" value="1"/>
</dbReference>
<evidence type="ECO:0000313" key="8">
    <source>
        <dbReference type="Proteomes" id="UP001596108"/>
    </source>
</evidence>
<reference evidence="8" key="1">
    <citation type="journal article" date="2019" name="Int. J. Syst. Evol. Microbiol.">
        <title>The Global Catalogue of Microorganisms (GCM) 10K type strain sequencing project: providing services to taxonomists for standard genome sequencing and annotation.</title>
        <authorList>
            <consortium name="The Broad Institute Genomics Platform"/>
            <consortium name="The Broad Institute Genome Sequencing Center for Infectious Disease"/>
            <person name="Wu L."/>
            <person name="Ma J."/>
        </authorList>
    </citation>
    <scope>NUCLEOTIDE SEQUENCE [LARGE SCALE GENOMIC DNA]</scope>
    <source>
        <strain evidence="8">CGMCC 1.18578</strain>
    </source>
</reference>
<dbReference type="InterPro" id="IPR050515">
    <property type="entry name" value="Beta-lactam/transpept"/>
</dbReference>
<keyword evidence="8" id="KW-1185">Reference proteome</keyword>
<dbReference type="Proteomes" id="UP001596108">
    <property type="component" value="Unassembled WGS sequence"/>
</dbReference>
<comment type="similarity">
    <text evidence="2">Belongs to the transpeptidase family.</text>
</comment>
<comment type="subcellular location">
    <subcellularLocation>
        <location evidence="1">Membrane</location>
    </subcellularLocation>
</comment>
<gene>
    <name evidence="7" type="ORF">ACFPQ4_22385</name>
</gene>
<evidence type="ECO:0000256" key="1">
    <source>
        <dbReference type="ARBA" id="ARBA00004370"/>
    </source>
</evidence>
<dbReference type="Gene3D" id="3.90.1310.10">
    <property type="entry name" value="Penicillin-binding protein 2a (Domain 2)"/>
    <property type="match status" value="1"/>
</dbReference>